<dbReference type="AlphaFoldDB" id="A0A5N6QS26"/>
<dbReference type="GO" id="GO:0006749">
    <property type="term" value="P:glutathione metabolic process"/>
    <property type="evidence" value="ECO:0007669"/>
    <property type="project" value="InterPro"/>
</dbReference>
<comment type="similarity">
    <text evidence="4">Belongs to the GST superfamily.</text>
</comment>
<dbReference type="GO" id="GO:0005737">
    <property type="term" value="C:cytoplasm"/>
    <property type="evidence" value="ECO:0007669"/>
    <property type="project" value="TreeGrafter"/>
</dbReference>
<keyword evidence="2" id="KW-0808">Transferase</keyword>
<dbReference type="Pfam" id="PF00043">
    <property type="entry name" value="GST_C"/>
    <property type="match status" value="1"/>
</dbReference>
<dbReference type="Gene3D" id="3.40.30.10">
    <property type="entry name" value="Glutaredoxin"/>
    <property type="match status" value="1"/>
</dbReference>
<name>A0A5N6QS26_9ROSI</name>
<dbReference type="InterPro" id="IPR036249">
    <property type="entry name" value="Thioredoxin-like_sf"/>
</dbReference>
<dbReference type="EMBL" id="CM017322">
    <property type="protein sequence ID" value="KAE8009616.1"/>
    <property type="molecule type" value="Genomic_DNA"/>
</dbReference>
<comment type="catalytic activity">
    <reaction evidence="3">
        <text>RX + glutathione = an S-substituted glutathione + a halide anion + H(+)</text>
        <dbReference type="Rhea" id="RHEA:16437"/>
        <dbReference type="ChEBI" id="CHEBI:15378"/>
        <dbReference type="ChEBI" id="CHEBI:16042"/>
        <dbReference type="ChEBI" id="CHEBI:17792"/>
        <dbReference type="ChEBI" id="CHEBI:57925"/>
        <dbReference type="ChEBI" id="CHEBI:90779"/>
        <dbReference type="EC" id="2.5.1.18"/>
    </reaction>
</comment>
<evidence type="ECO:0000256" key="3">
    <source>
        <dbReference type="ARBA" id="ARBA00047960"/>
    </source>
</evidence>
<reference evidence="6 7" key="1">
    <citation type="submission" date="2019-06" db="EMBL/GenBank/DDBJ databases">
        <title>A chromosomal-level reference genome of Carpinus fangiana (Coryloideae, Betulaceae).</title>
        <authorList>
            <person name="Yang X."/>
            <person name="Wang Z."/>
            <person name="Zhang L."/>
            <person name="Hao G."/>
            <person name="Liu J."/>
            <person name="Yang Y."/>
        </authorList>
    </citation>
    <scope>NUCLEOTIDE SEQUENCE [LARGE SCALE GENOMIC DNA]</scope>
    <source>
        <strain evidence="6">Cfa_2016G</strain>
        <tissue evidence="6">Leaf</tissue>
    </source>
</reference>
<dbReference type="InterPro" id="IPR010987">
    <property type="entry name" value="Glutathione-S-Trfase_C-like"/>
</dbReference>
<dbReference type="OrthoDB" id="4951845at2759"/>
<evidence type="ECO:0000256" key="2">
    <source>
        <dbReference type="ARBA" id="ARBA00022679"/>
    </source>
</evidence>
<dbReference type="SUPFAM" id="SSF52833">
    <property type="entry name" value="Thioredoxin-like"/>
    <property type="match status" value="1"/>
</dbReference>
<dbReference type="CDD" id="cd03185">
    <property type="entry name" value="GST_C_Tau"/>
    <property type="match status" value="1"/>
</dbReference>
<dbReference type="FunFam" id="1.20.1050.10:FF:000012">
    <property type="entry name" value="Tau class glutathione S-transferase"/>
    <property type="match status" value="1"/>
</dbReference>
<dbReference type="GO" id="GO:0004364">
    <property type="term" value="F:glutathione transferase activity"/>
    <property type="evidence" value="ECO:0007669"/>
    <property type="project" value="UniProtKB-EC"/>
</dbReference>
<organism evidence="6 7">
    <name type="scientific">Carpinus fangiana</name>
    <dbReference type="NCBI Taxonomy" id="176857"/>
    <lineage>
        <taxon>Eukaryota</taxon>
        <taxon>Viridiplantae</taxon>
        <taxon>Streptophyta</taxon>
        <taxon>Embryophyta</taxon>
        <taxon>Tracheophyta</taxon>
        <taxon>Spermatophyta</taxon>
        <taxon>Magnoliopsida</taxon>
        <taxon>eudicotyledons</taxon>
        <taxon>Gunneridae</taxon>
        <taxon>Pentapetalae</taxon>
        <taxon>rosids</taxon>
        <taxon>fabids</taxon>
        <taxon>Fagales</taxon>
        <taxon>Betulaceae</taxon>
        <taxon>Carpinus</taxon>
    </lineage>
</organism>
<dbReference type="PANTHER" id="PTHR11260:SF762">
    <property type="entry name" value="GLUTATHIONE TRANSFERASE"/>
    <property type="match status" value="1"/>
</dbReference>
<dbReference type="PROSITE" id="PS50405">
    <property type="entry name" value="GST_CTER"/>
    <property type="match status" value="1"/>
</dbReference>
<feature type="domain" description="GST C-terminal" evidence="5">
    <location>
        <begin position="65"/>
        <end position="188"/>
    </location>
</feature>
<dbReference type="InterPro" id="IPR004045">
    <property type="entry name" value="Glutathione_S-Trfase_N"/>
</dbReference>
<dbReference type="SUPFAM" id="SSF47616">
    <property type="entry name" value="GST C-terminal domain-like"/>
    <property type="match status" value="1"/>
</dbReference>
<accession>A0A5N6QS26</accession>
<gene>
    <name evidence="6" type="ORF">FH972_006044</name>
</gene>
<proteinExistence type="inferred from homology"/>
<dbReference type="InterPro" id="IPR045073">
    <property type="entry name" value="Omega/Tau-like"/>
</dbReference>
<evidence type="ECO:0000313" key="6">
    <source>
        <dbReference type="EMBL" id="KAE8009616.1"/>
    </source>
</evidence>
<evidence type="ECO:0000259" key="5">
    <source>
        <dbReference type="PROSITE" id="PS50405"/>
    </source>
</evidence>
<evidence type="ECO:0000256" key="1">
    <source>
        <dbReference type="ARBA" id="ARBA00012452"/>
    </source>
</evidence>
<dbReference type="PANTHER" id="PTHR11260">
    <property type="entry name" value="GLUTATHIONE S-TRANSFERASE, GST, SUPERFAMILY, GST DOMAIN CONTAINING"/>
    <property type="match status" value="1"/>
</dbReference>
<dbReference type="Proteomes" id="UP000327013">
    <property type="component" value="Chromosome 2"/>
</dbReference>
<keyword evidence="7" id="KW-1185">Reference proteome</keyword>
<dbReference type="Gene3D" id="1.20.1050.10">
    <property type="match status" value="1"/>
</dbReference>
<dbReference type="InterPro" id="IPR045074">
    <property type="entry name" value="GST_C_Tau"/>
</dbReference>
<dbReference type="InterPro" id="IPR036282">
    <property type="entry name" value="Glutathione-S-Trfase_C_sf"/>
</dbReference>
<sequence>MAEEMKLFRTWSTPFALRVVWALQIKGIPYDTIYEDLSNKSSLLLHNNPIYKKETWKQTPLLPEDPYERATARFWAKFGDDKVVPSIWNVYIKQGKEQEEAIITAHGNLKYLEEEPRGKKFFGGEKIRFVDLAFGWLANLVSVLEELKGLTLIEHEKHPLLLAWIQNFTDSSIIKENWPPRDKLITKFHALLEAYISKEAEEK</sequence>
<dbReference type="InterPro" id="IPR004046">
    <property type="entry name" value="GST_C"/>
</dbReference>
<protein>
    <recommendedName>
        <fullName evidence="1">glutathione transferase</fullName>
        <ecNumber evidence="1">2.5.1.18</ecNumber>
    </recommendedName>
</protein>
<dbReference type="EC" id="2.5.1.18" evidence="1"/>
<evidence type="ECO:0000256" key="4">
    <source>
        <dbReference type="RuleBase" id="RU003494"/>
    </source>
</evidence>
<evidence type="ECO:0000313" key="7">
    <source>
        <dbReference type="Proteomes" id="UP000327013"/>
    </source>
</evidence>
<dbReference type="Pfam" id="PF02798">
    <property type="entry name" value="GST_N"/>
    <property type="match status" value="1"/>
</dbReference>